<proteinExistence type="predicted"/>
<evidence type="ECO:0000313" key="2">
    <source>
        <dbReference type="EMBL" id="CAG7633772.1"/>
    </source>
</evidence>
<feature type="domain" description="N-acetyltransferase" evidence="1">
    <location>
        <begin position="20"/>
        <end position="156"/>
    </location>
</feature>
<evidence type="ECO:0000259" key="1">
    <source>
        <dbReference type="PROSITE" id="PS51186"/>
    </source>
</evidence>
<reference evidence="2 3" key="1">
    <citation type="submission" date="2021-06" db="EMBL/GenBank/DDBJ databases">
        <authorList>
            <person name="Criscuolo A."/>
        </authorList>
    </citation>
    <scope>NUCLEOTIDE SEQUENCE [LARGE SCALE GENOMIC DNA]</scope>
    <source>
        <strain evidence="3">CIP 111802</strain>
    </source>
</reference>
<dbReference type="Pfam" id="PF13508">
    <property type="entry name" value="Acetyltransf_7"/>
    <property type="match status" value="1"/>
</dbReference>
<comment type="caution">
    <text evidence="2">The sequence shown here is derived from an EMBL/GenBank/DDBJ whole genome shotgun (WGS) entry which is preliminary data.</text>
</comment>
<dbReference type="EMBL" id="CAJVCE010000004">
    <property type="protein sequence ID" value="CAG7633772.1"/>
    <property type="molecule type" value="Genomic_DNA"/>
</dbReference>
<accession>A0ABM8VF57</accession>
<gene>
    <name evidence="2" type="ORF">PAECIP111802_01981</name>
</gene>
<name>A0ABM8VF57_9BACL</name>
<sequence length="156" mass="18104">MLDWTAEVPADESFLYELYADVRKIEVQSFGWDEEQVRAFLVMQFEMQNRSYRMQYPGAEHRTIWSAGQRIGRMVTAQLPQAIALVDISLLSAFRNRGIGTELLRSLQQAASDCGKPIQLKVVHRNPAKHLYERLGFRTTQSTDMYDAMQWHPTIH</sequence>
<keyword evidence="3" id="KW-1185">Reference proteome</keyword>
<dbReference type="InterPro" id="IPR000182">
    <property type="entry name" value="GNAT_dom"/>
</dbReference>
<protein>
    <recommendedName>
        <fullName evidence="1">N-acetyltransferase domain-containing protein</fullName>
    </recommendedName>
</protein>
<evidence type="ECO:0000313" key="3">
    <source>
        <dbReference type="Proteomes" id="UP000730618"/>
    </source>
</evidence>
<dbReference type="Proteomes" id="UP000730618">
    <property type="component" value="Unassembled WGS sequence"/>
</dbReference>
<organism evidence="2 3">
    <name type="scientific">Paenibacillus allorhizosphaerae</name>
    <dbReference type="NCBI Taxonomy" id="2849866"/>
    <lineage>
        <taxon>Bacteria</taxon>
        <taxon>Bacillati</taxon>
        <taxon>Bacillota</taxon>
        <taxon>Bacilli</taxon>
        <taxon>Bacillales</taxon>
        <taxon>Paenibacillaceae</taxon>
        <taxon>Paenibacillus</taxon>
    </lineage>
</organism>
<dbReference type="PROSITE" id="PS51186">
    <property type="entry name" value="GNAT"/>
    <property type="match status" value="1"/>
</dbReference>
<dbReference type="RefSeq" id="WP_218098301.1">
    <property type="nucleotide sequence ID" value="NZ_CAJVCE010000004.1"/>
</dbReference>